<dbReference type="KEGG" id="sbh:SBI_04440"/>
<dbReference type="EMBL" id="CP002047">
    <property type="protein sequence ID" value="ADI07560.1"/>
    <property type="molecule type" value="Genomic_DNA"/>
</dbReference>
<keyword evidence="2" id="KW-1185">Reference proteome</keyword>
<gene>
    <name evidence="1" type="ordered locus">SBI_04440</name>
</gene>
<evidence type="ECO:0000313" key="2">
    <source>
        <dbReference type="Proteomes" id="UP000000377"/>
    </source>
</evidence>
<name>D7BVF9_STRBB</name>
<dbReference type="eggNOG" id="COG1413">
    <property type="taxonomic scope" value="Bacteria"/>
</dbReference>
<organism evidence="1 2">
    <name type="scientific">Streptomyces bingchenggensis (strain BCW-1)</name>
    <dbReference type="NCBI Taxonomy" id="749414"/>
    <lineage>
        <taxon>Bacteria</taxon>
        <taxon>Bacillati</taxon>
        <taxon>Actinomycetota</taxon>
        <taxon>Actinomycetes</taxon>
        <taxon>Kitasatosporales</taxon>
        <taxon>Streptomycetaceae</taxon>
        <taxon>Streptomyces</taxon>
    </lineage>
</organism>
<dbReference type="Proteomes" id="UP000000377">
    <property type="component" value="Chromosome"/>
</dbReference>
<evidence type="ECO:0000313" key="1">
    <source>
        <dbReference type="EMBL" id="ADI07560.1"/>
    </source>
</evidence>
<dbReference type="AlphaFoldDB" id="D7BVF9"/>
<accession>D7BVF9</accession>
<dbReference type="STRING" id="749414.SBI_04440"/>
<dbReference type="HOGENOM" id="CLU_773004_0_0_11"/>
<sequence length="425" mass="44666">MVGCSMGDMARTDSTAVSPPAWGVQHTLCLPTEDAARQAAAELAAGGHRLVAIRAHDHFRSDPSSFWYGKPSLDPELAGWWQVFSLAVHSGHDRRALEPFLRHEHIRIAGVARSRGGFHQGCAEGHAATLQQVFTRDGLVHERATAEVAPPVPLPADPAPPALGPRWTGPASAEPHRPEDVVRAVVAVAERMYGSAEDAPDAVGWLLGEDFAFGEPYETTGAFLGDLADAVAHQGDCTDDTVDAVPFLAELASDGAIPPAVRVIVLGDLLRLASTGASLAVFTADRVAALGDVWQEPAGVQMTRRAIGRALPRLLARWDEEGDAARFVLAALAATAAPEGVGTHLVRRLKDLPAPAGSPRADTVALIAALLDDDERGLGAALHRLASWRPALAEQTATPHAAARQVAVAVLPALVMEDVGPAVHP</sequence>
<reference evidence="1 2" key="1">
    <citation type="journal article" date="2010" name="J. Bacteriol.">
        <title>Genome sequence of the milbemycin-producing bacterium Streptomyces bingchenggensis.</title>
        <authorList>
            <person name="Wang X.J."/>
            <person name="Yan Y.J."/>
            <person name="Zhang B."/>
            <person name="An J."/>
            <person name="Wang J.J."/>
            <person name="Tian J."/>
            <person name="Jiang L."/>
            <person name="Chen Y.H."/>
            <person name="Huang S.X."/>
            <person name="Yin M."/>
            <person name="Zhang J."/>
            <person name="Gao A.L."/>
            <person name="Liu C.X."/>
            <person name="Zhu Z.X."/>
            <person name="Xiang W.S."/>
        </authorList>
    </citation>
    <scope>NUCLEOTIDE SEQUENCE [LARGE SCALE GENOMIC DNA]</scope>
    <source>
        <strain evidence="1 2">BCW-1</strain>
    </source>
</reference>
<proteinExistence type="predicted"/>
<dbReference type="PATRIC" id="fig|749414.3.peg.4586"/>
<protein>
    <submittedName>
        <fullName evidence="1">Uncharacterized protein</fullName>
    </submittedName>
</protein>